<accession>A0A497ZHM9</accession>
<dbReference type="EMBL" id="RCCT01000002">
    <property type="protein sequence ID" value="RLK08189.1"/>
    <property type="molecule type" value="Genomic_DNA"/>
</dbReference>
<organism evidence="1 2">
    <name type="scientific">Ruegeria conchae</name>
    <dbReference type="NCBI Taxonomy" id="981384"/>
    <lineage>
        <taxon>Bacteria</taxon>
        <taxon>Pseudomonadati</taxon>
        <taxon>Pseudomonadota</taxon>
        <taxon>Alphaproteobacteria</taxon>
        <taxon>Rhodobacterales</taxon>
        <taxon>Roseobacteraceae</taxon>
        <taxon>Ruegeria</taxon>
    </lineage>
</organism>
<name>A0A497ZHM9_9RHOB</name>
<keyword evidence="2" id="KW-1185">Reference proteome</keyword>
<dbReference type="AlphaFoldDB" id="A0A497ZHM9"/>
<evidence type="ECO:0000313" key="2">
    <source>
        <dbReference type="Proteomes" id="UP000271700"/>
    </source>
</evidence>
<gene>
    <name evidence="1" type="ORF">CLV75_1859</name>
</gene>
<comment type="caution">
    <text evidence="1">The sequence shown here is derived from an EMBL/GenBank/DDBJ whole genome shotgun (WGS) entry which is preliminary data.</text>
</comment>
<evidence type="ECO:0000313" key="1">
    <source>
        <dbReference type="EMBL" id="RLK08189.1"/>
    </source>
</evidence>
<dbReference type="Proteomes" id="UP000271700">
    <property type="component" value="Unassembled WGS sequence"/>
</dbReference>
<sequence>MGQPFDPNPNNRLIRSENPIRSLCLDESNRYRIGRRETCTLIPRINLIETTAHRTAFHLRG</sequence>
<reference evidence="1 2" key="1">
    <citation type="submission" date="2018-10" db="EMBL/GenBank/DDBJ databases">
        <title>Genomic Encyclopedia of Archaeal and Bacterial Type Strains, Phase II (KMG-II): from individual species to whole genera.</title>
        <authorList>
            <person name="Goeker M."/>
        </authorList>
    </citation>
    <scope>NUCLEOTIDE SEQUENCE [LARGE SCALE GENOMIC DNA]</scope>
    <source>
        <strain evidence="1 2">DSM 29317</strain>
    </source>
</reference>
<protein>
    <submittedName>
        <fullName evidence="1">Uncharacterized protein</fullName>
    </submittedName>
</protein>
<proteinExistence type="predicted"/>